<keyword evidence="2" id="KW-1185">Reference proteome</keyword>
<evidence type="ECO:0000313" key="2">
    <source>
        <dbReference type="Proteomes" id="UP001291623"/>
    </source>
</evidence>
<dbReference type="AlphaFoldDB" id="A0AAE1S219"/>
<comment type="caution">
    <text evidence="1">The sequence shown here is derived from an EMBL/GenBank/DDBJ whole genome shotgun (WGS) entry which is preliminary data.</text>
</comment>
<reference evidence="1" key="1">
    <citation type="submission" date="2023-12" db="EMBL/GenBank/DDBJ databases">
        <title>Genome assembly of Anisodus tanguticus.</title>
        <authorList>
            <person name="Wang Y.-J."/>
        </authorList>
    </citation>
    <scope>NUCLEOTIDE SEQUENCE</scope>
    <source>
        <strain evidence="1">KB-2021</strain>
        <tissue evidence="1">Leaf</tissue>
    </source>
</reference>
<evidence type="ECO:0000313" key="1">
    <source>
        <dbReference type="EMBL" id="KAK4361429.1"/>
    </source>
</evidence>
<organism evidence="1 2">
    <name type="scientific">Anisodus tanguticus</name>
    <dbReference type="NCBI Taxonomy" id="243964"/>
    <lineage>
        <taxon>Eukaryota</taxon>
        <taxon>Viridiplantae</taxon>
        <taxon>Streptophyta</taxon>
        <taxon>Embryophyta</taxon>
        <taxon>Tracheophyta</taxon>
        <taxon>Spermatophyta</taxon>
        <taxon>Magnoliopsida</taxon>
        <taxon>eudicotyledons</taxon>
        <taxon>Gunneridae</taxon>
        <taxon>Pentapetalae</taxon>
        <taxon>asterids</taxon>
        <taxon>lamiids</taxon>
        <taxon>Solanales</taxon>
        <taxon>Solanaceae</taxon>
        <taxon>Solanoideae</taxon>
        <taxon>Hyoscyameae</taxon>
        <taxon>Anisodus</taxon>
    </lineage>
</organism>
<sequence>MDSAAVIAELLELLRVATHSLTLQVCLRRRGAANDLDLLSRPPKAARLNDGISIALPDASVSQTLINKLVR</sequence>
<protein>
    <submittedName>
        <fullName evidence="1">Uncharacterized protein</fullName>
    </submittedName>
</protein>
<dbReference type="EMBL" id="JAVYJV010000010">
    <property type="protein sequence ID" value="KAK4361429.1"/>
    <property type="molecule type" value="Genomic_DNA"/>
</dbReference>
<name>A0AAE1S219_9SOLA</name>
<proteinExistence type="predicted"/>
<gene>
    <name evidence="1" type="ORF">RND71_020381</name>
</gene>
<dbReference type="Proteomes" id="UP001291623">
    <property type="component" value="Unassembled WGS sequence"/>
</dbReference>
<accession>A0AAE1S219</accession>